<keyword evidence="5" id="KW-0238">DNA-binding</keyword>
<keyword evidence="4" id="KW-0805">Transcription regulation</keyword>
<proteinExistence type="predicted"/>
<evidence type="ECO:0000256" key="5">
    <source>
        <dbReference type="ARBA" id="ARBA00023125"/>
    </source>
</evidence>
<dbReference type="GO" id="GO:0016020">
    <property type="term" value="C:membrane"/>
    <property type="evidence" value="ECO:0007669"/>
    <property type="project" value="UniProtKB-SubCell"/>
</dbReference>
<evidence type="ECO:0000313" key="10">
    <source>
        <dbReference type="EMBL" id="KAK4541120.1"/>
    </source>
</evidence>
<keyword evidence="7" id="KW-0539">Nucleus</keyword>
<feature type="region of interest" description="Disordered" evidence="8">
    <location>
        <begin position="47"/>
        <end position="68"/>
    </location>
</feature>
<dbReference type="Proteomes" id="UP001324427">
    <property type="component" value="Unassembled WGS sequence"/>
</dbReference>
<dbReference type="PROSITE" id="PS50850">
    <property type="entry name" value="MFS"/>
    <property type="match status" value="1"/>
</dbReference>
<evidence type="ECO:0000256" key="6">
    <source>
        <dbReference type="ARBA" id="ARBA00023163"/>
    </source>
</evidence>
<sequence length="727" mass="79020">MNGPSAVPPRLPERSAGGQTGAATFAIPPSVQNVESLRHQIKQLEEQLSKATSIPTASPVPAATSTTETASSKLGAAFHFQHDSGSSGQAQVVTRSVMHKTRLFGQSHWIHGITLVGDLLEIMGPHLQDEASPAVQGVQKSKSLARIIKAQRSPPWPSPPTAELPAKALADELLDCYLRTTETFYRILHVPSFRIGYDALWTSSTKPDVAFLVQVKLVLAIGATVYDEQFSLRSLAMRWVFEAQTYLSGPEFKARLSIQSLQTGLLLLLARETADVGSEGVWISAGELLRSAIYMGLHRDPAHLPKRTFFAAEMRRRLWNTILELTLQSSLTSGGPLLLSLHDFDTEPPGNFDDDQLLALDPVPKQEYAFSQTSIAIALRRTMPVRLAVCKFLNDCGSRGTYEETLRLDAELRASCKELRRTIQTYRGPSPSQFEIRIVGFLTQRYLSSLHMPFFGAALQETAYAYSRIVVVESSLRIWRAAYPSPLTLAAPSERDDLARLTICGTGFFRAFTFLSSFSIMVELRAQMLEDDSLSIRPDLFSVLEEAKTWNLRCIEAGETSMKGYLFTCVIAAQIDGLMHGLANEDFPPLLAKAAENAGVVCRTLLGEKVAQGRKHGPADGLDLSLDMPSATGEDWDFLAPFIFKKHSVAAQTVMLPLAALKPTGSTLASLTVALGGFLNGFNTGSVGAVTVMPQWGETVGSISPTMVGITISAISLGGAVPSFFAG</sequence>
<dbReference type="SMART" id="SM00906">
    <property type="entry name" value="Fungal_trans"/>
    <property type="match status" value="1"/>
</dbReference>
<keyword evidence="11" id="KW-1185">Reference proteome</keyword>
<reference evidence="10 11" key="1">
    <citation type="submission" date="2021-11" db="EMBL/GenBank/DDBJ databases">
        <title>Black yeast isolated from Biological Soil Crust.</title>
        <authorList>
            <person name="Kurbessoian T."/>
        </authorList>
    </citation>
    <scope>NUCLEOTIDE SEQUENCE [LARGE SCALE GENOMIC DNA]</scope>
    <source>
        <strain evidence="10 11">CCFEE 5522</strain>
    </source>
</reference>
<comment type="caution">
    <text evidence="10">The sequence shown here is derived from an EMBL/GenBank/DDBJ whole genome shotgun (WGS) entry which is preliminary data.</text>
</comment>
<evidence type="ECO:0000256" key="3">
    <source>
        <dbReference type="ARBA" id="ARBA00022833"/>
    </source>
</evidence>
<evidence type="ECO:0000313" key="11">
    <source>
        <dbReference type="Proteomes" id="UP001324427"/>
    </source>
</evidence>
<keyword evidence="3" id="KW-0862">Zinc</keyword>
<dbReference type="InterPro" id="IPR020846">
    <property type="entry name" value="MFS_dom"/>
</dbReference>
<keyword evidence="2" id="KW-0479">Metal-binding</keyword>
<dbReference type="GO" id="GO:0001228">
    <property type="term" value="F:DNA-binding transcription activator activity, RNA polymerase II-specific"/>
    <property type="evidence" value="ECO:0007669"/>
    <property type="project" value="TreeGrafter"/>
</dbReference>
<dbReference type="GO" id="GO:0006351">
    <property type="term" value="P:DNA-templated transcription"/>
    <property type="evidence" value="ECO:0007669"/>
    <property type="project" value="InterPro"/>
</dbReference>
<dbReference type="EMBL" id="JAVFHQ010000057">
    <property type="protein sequence ID" value="KAK4541120.1"/>
    <property type="molecule type" value="Genomic_DNA"/>
</dbReference>
<dbReference type="CDD" id="cd12148">
    <property type="entry name" value="fungal_TF_MHR"/>
    <property type="match status" value="1"/>
</dbReference>
<dbReference type="PANTHER" id="PTHR31944">
    <property type="entry name" value="HEME-RESPONSIVE ZINC FINGER TRANSCRIPTION FACTOR HAP1"/>
    <property type="match status" value="1"/>
</dbReference>
<organism evidence="10 11">
    <name type="scientific">Oleoguttula mirabilis</name>
    <dbReference type="NCBI Taxonomy" id="1507867"/>
    <lineage>
        <taxon>Eukaryota</taxon>
        <taxon>Fungi</taxon>
        <taxon>Dikarya</taxon>
        <taxon>Ascomycota</taxon>
        <taxon>Pezizomycotina</taxon>
        <taxon>Dothideomycetes</taxon>
        <taxon>Dothideomycetidae</taxon>
        <taxon>Mycosphaerellales</taxon>
        <taxon>Teratosphaeriaceae</taxon>
        <taxon>Oleoguttula</taxon>
    </lineage>
</organism>
<evidence type="ECO:0000256" key="4">
    <source>
        <dbReference type="ARBA" id="ARBA00023015"/>
    </source>
</evidence>
<keyword evidence="6" id="KW-0804">Transcription</keyword>
<dbReference type="InterPro" id="IPR051430">
    <property type="entry name" value="Fungal_TF_Env_Response"/>
</dbReference>
<dbReference type="InterPro" id="IPR007219">
    <property type="entry name" value="XnlR_reg_dom"/>
</dbReference>
<gene>
    <name evidence="10" type="ORF">LTR36_008345</name>
</gene>
<dbReference type="GO" id="GO:0008270">
    <property type="term" value="F:zinc ion binding"/>
    <property type="evidence" value="ECO:0007669"/>
    <property type="project" value="InterPro"/>
</dbReference>
<protein>
    <recommendedName>
        <fullName evidence="9">Major facilitator superfamily (MFS) profile domain-containing protein</fullName>
    </recommendedName>
</protein>
<dbReference type="PANTHER" id="PTHR31944:SF131">
    <property type="entry name" value="HEME-RESPONSIVE ZINC FINGER TRANSCRIPTION FACTOR HAP1"/>
    <property type="match status" value="1"/>
</dbReference>
<evidence type="ECO:0000259" key="9">
    <source>
        <dbReference type="PROSITE" id="PS50850"/>
    </source>
</evidence>
<name>A0AAV9J7X8_9PEZI</name>
<evidence type="ECO:0000256" key="8">
    <source>
        <dbReference type="SAM" id="MobiDB-lite"/>
    </source>
</evidence>
<feature type="region of interest" description="Disordered" evidence="8">
    <location>
        <begin position="1"/>
        <end position="27"/>
    </location>
</feature>
<dbReference type="Pfam" id="PF04082">
    <property type="entry name" value="Fungal_trans"/>
    <property type="match status" value="1"/>
</dbReference>
<dbReference type="GO" id="GO:0022857">
    <property type="term" value="F:transmembrane transporter activity"/>
    <property type="evidence" value="ECO:0007669"/>
    <property type="project" value="InterPro"/>
</dbReference>
<feature type="compositionally biased region" description="Low complexity" evidence="8">
    <location>
        <begin position="51"/>
        <end position="68"/>
    </location>
</feature>
<evidence type="ECO:0000256" key="7">
    <source>
        <dbReference type="ARBA" id="ARBA00023242"/>
    </source>
</evidence>
<evidence type="ECO:0000256" key="1">
    <source>
        <dbReference type="ARBA" id="ARBA00004141"/>
    </source>
</evidence>
<comment type="subcellular location">
    <subcellularLocation>
        <location evidence="1">Membrane</location>
        <topology evidence="1">Multi-pass membrane protein</topology>
    </subcellularLocation>
</comment>
<evidence type="ECO:0000256" key="2">
    <source>
        <dbReference type="ARBA" id="ARBA00022723"/>
    </source>
</evidence>
<dbReference type="GO" id="GO:0000978">
    <property type="term" value="F:RNA polymerase II cis-regulatory region sequence-specific DNA binding"/>
    <property type="evidence" value="ECO:0007669"/>
    <property type="project" value="TreeGrafter"/>
</dbReference>
<accession>A0AAV9J7X8</accession>
<feature type="domain" description="Major facilitator superfamily (MFS) profile" evidence="9">
    <location>
        <begin position="669"/>
        <end position="727"/>
    </location>
</feature>
<dbReference type="AlphaFoldDB" id="A0AAV9J7X8"/>
<feature type="compositionally biased region" description="Pro residues" evidence="8">
    <location>
        <begin position="1"/>
        <end position="10"/>
    </location>
</feature>
<dbReference type="GO" id="GO:0005634">
    <property type="term" value="C:nucleus"/>
    <property type="evidence" value="ECO:0007669"/>
    <property type="project" value="TreeGrafter"/>
</dbReference>